<organism evidence="2 3">
    <name type="scientific">Candidatus Macondimonas diazotrophica</name>
    <dbReference type="NCBI Taxonomy" id="2305248"/>
    <lineage>
        <taxon>Bacteria</taxon>
        <taxon>Pseudomonadati</taxon>
        <taxon>Pseudomonadota</taxon>
        <taxon>Gammaproteobacteria</taxon>
        <taxon>Chromatiales</taxon>
        <taxon>Ectothiorhodospiraceae</taxon>
        <taxon>Candidatus Macondimonas</taxon>
    </lineage>
</organism>
<dbReference type="AlphaFoldDB" id="A0A4Z0FBC2"/>
<dbReference type="GO" id="GO:0006450">
    <property type="term" value="P:regulation of translational fidelity"/>
    <property type="evidence" value="ECO:0007669"/>
    <property type="project" value="InterPro"/>
</dbReference>
<dbReference type="Gene3D" id="1.10.20.60">
    <property type="entry name" value="Glu-tRNAGln amidotransferase C subunit, N-terminal domain"/>
    <property type="match status" value="1"/>
</dbReference>
<dbReference type="HAMAP" id="MF_00122">
    <property type="entry name" value="GatC"/>
    <property type="match status" value="1"/>
</dbReference>
<dbReference type="InterPro" id="IPR036113">
    <property type="entry name" value="Asp/Glu-ADT_sf_sub_c"/>
</dbReference>
<evidence type="ECO:0000313" key="2">
    <source>
        <dbReference type="EMBL" id="TFZ83103.1"/>
    </source>
</evidence>
<comment type="catalytic activity">
    <reaction evidence="1">
        <text>L-aspartyl-tRNA(Asn) + L-glutamine + ATP + H2O = L-asparaginyl-tRNA(Asn) + L-glutamate + ADP + phosphate + 2 H(+)</text>
        <dbReference type="Rhea" id="RHEA:14513"/>
        <dbReference type="Rhea" id="RHEA-COMP:9674"/>
        <dbReference type="Rhea" id="RHEA-COMP:9677"/>
        <dbReference type="ChEBI" id="CHEBI:15377"/>
        <dbReference type="ChEBI" id="CHEBI:15378"/>
        <dbReference type="ChEBI" id="CHEBI:29985"/>
        <dbReference type="ChEBI" id="CHEBI:30616"/>
        <dbReference type="ChEBI" id="CHEBI:43474"/>
        <dbReference type="ChEBI" id="CHEBI:58359"/>
        <dbReference type="ChEBI" id="CHEBI:78515"/>
        <dbReference type="ChEBI" id="CHEBI:78516"/>
        <dbReference type="ChEBI" id="CHEBI:456216"/>
    </reaction>
</comment>
<dbReference type="InterPro" id="IPR003837">
    <property type="entry name" value="GatC"/>
</dbReference>
<dbReference type="GO" id="GO:0005524">
    <property type="term" value="F:ATP binding"/>
    <property type="evidence" value="ECO:0007669"/>
    <property type="project" value="UniProtKB-KW"/>
</dbReference>
<dbReference type="GO" id="GO:0006412">
    <property type="term" value="P:translation"/>
    <property type="evidence" value="ECO:0007669"/>
    <property type="project" value="UniProtKB-UniRule"/>
</dbReference>
<comment type="caution">
    <text evidence="2">The sequence shown here is derived from an EMBL/GenBank/DDBJ whole genome shotgun (WGS) entry which is preliminary data.</text>
</comment>
<dbReference type="GO" id="GO:0016740">
    <property type="term" value="F:transferase activity"/>
    <property type="evidence" value="ECO:0007669"/>
    <property type="project" value="UniProtKB-KW"/>
</dbReference>
<proteinExistence type="inferred from homology"/>
<dbReference type="Pfam" id="PF02686">
    <property type="entry name" value="GatC"/>
    <property type="match status" value="1"/>
</dbReference>
<keyword evidence="1" id="KW-0067">ATP-binding</keyword>
<evidence type="ECO:0000313" key="3">
    <source>
        <dbReference type="Proteomes" id="UP000297890"/>
    </source>
</evidence>
<dbReference type="RefSeq" id="WP_135281403.1">
    <property type="nucleotide sequence ID" value="NZ_SRIO01000005.1"/>
</dbReference>
<protein>
    <recommendedName>
        <fullName evidence="1">Aspartyl/glutamyl-tRNA(Asn/Gln) amidotransferase subunit C</fullName>
        <shortName evidence="1">Asp/Glu-ADT subunit C</shortName>
        <ecNumber evidence="1">6.3.5.-</ecNumber>
    </recommendedName>
</protein>
<reference evidence="2 3" key="1">
    <citation type="journal article" date="2019" name="ISME J.">
        <title>Candidatus Macondimonas diazotrophica, a novel gammaproteobacterial genus dominating crude-oil-contaminated coastal sediments.</title>
        <authorList>
            <person name="Karthikeyan S."/>
            <person name="Konstantinidis K."/>
        </authorList>
    </citation>
    <scope>NUCLEOTIDE SEQUENCE [LARGE SCALE GENOMIC DNA]</scope>
    <source>
        <strain evidence="2 3">KTK01</strain>
    </source>
</reference>
<gene>
    <name evidence="1 2" type="primary">gatC</name>
    <name evidence="2" type="ORF">E4680_05580</name>
</gene>
<dbReference type="SUPFAM" id="SSF141000">
    <property type="entry name" value="Glu-tRNAGln amidotransferase C subunit"/>
    <property type="match status" value="1"/>
</dbReference>
<keyword evidence="3" id="KW-1185">Reference proteome</keyword>
<accession>A0A4Z0FBC2</accession>
<dbReference type="GO" id="GO:0070681">
    <property type="term" value="P:glutaminyl-tRNAGln biosynthesis via transamidation"/>
    <property type="evidence" value="ECO:0007669"/>
    <property type="project" value="TreeGrafter"/>
</dbReference>
<dbReference type="GO" id="GO:0050566">
    <property type="term" value="F:asparaginyl-tRNA synthase (glutamine-hydrolyzing) activity"/>
    <property type="evidence" value="ECO:0007669"/>
    <property type="project" value="RHEA"/>
</dbReference>
<comment type="subunit">
    <text evidence="1">Heterotrimer of A, B and C subunits.</text>
</comment>
<dbReference type="EC" id="6.3.5.-" evidence="1"/>
<comment type="catalytic activity">
    <reaction evidence="1">
        <text>L-glutamyl-tRNA(Gln) + L-glutamine + ATP + H2O = L-glutaminyl-tRNA(Gln) + L-glutamate + ADP + phosphate + H(+)</text>
        <dbReference type="Rhea" id="RHEA:17521"/>
        <dbReference type="Rhea" id="RHEA-COMP:9681"/>
        <dbReference type="Rhea" id="RHEA-COMP:9684"/>
        <dbReference type="ChEBI" id="CHEBI:15377"/>
        <dbReference type="ChEBI" id="CHEBI:15378"/>
        <dbReference type="ChEBI" id="CHEBI:29985"/>
        <dbReference type="ChEBI" id="CHEBI:30616"/>
        <dbReference type="ChEBI" id="CHEBI:43474"/>
        <dbReference type="ChEBI" id="CHEBI:58359"/>
        <dbReference type="ChEBI" id="CHEBI:78520"/>
        <dbReference type="ChEBI" id="CHEBI:78521"/>
        <dbReference type="ChEBI" id="CHEBI:456216"/>
    </reaction>
</comment>
<dbReference type="PANTHER" id="PTHR15004:SF0">
    <property type="entry name" value="GLUTAMYL-TRNA(GLN) AMIDOTRANSFERASE SUBUNIT C, MITOCHONDRIAL"/>
    <property type="match status" value="1"/>
</dbReference>
<dbReference type="PANTHER" id="PTHR15004">
    <property type="entry name" value="GLUTAMYL-TRNA(GLN) AMIDOTRANSFERASE SUBUNIT C, MITOCHONDRIAL"/>
    <property type="match status" value="1"/>
</dbReference>
<dbReference type="NCBIfam" id="TIGR00135">
    <property type="entry name" value="gatC"/>
    <property type="match status" value="1"/>
</dbReference>
<keyword evidence="2" id="KW-0808">Transferase</keyword>
<evidence type="ECO:0000256" key="1">
    <source>
        <dbReference type="HAMAP-Rule" id="MF_00122"/>
    </source>
</evidence>
<keyword evidence="1" id="KW-0547">Nucleotide-binding</keyword>
<dbReference type="GO" id="GO:0050567">
    <property type="term" value="F:glutaminyl-tRNA synthase (glutamine-hydrolyzing) activity"/>
    <property type="evidence" value="ECO:0007669"/>
    <property type="project" value="UniProtKB-UniRule"/>
</dbReference>
<keyword evidence="1" id="KW-0436">Ligase</keyword>
<dbReference type="Proteomes" id="UP000297890">
    <property type="component" value="Unassembled WGS sequence"/>
</dbReference>
<comment type="similarity">
    <text evidence="1">Belongs to the GatC family.</text>
</comment>
<sequence length="95" mass="10360">MSLNIETVRGIAHLARLTVEEAELETHAQTLSRCLDLLAQINAADTTAIAEMAHPLDLAQRLRPDEVTEPDMRETCLAQAPAAESGLFLVPKVIE</sequence>
<name>A0A4Z0FBC2_9GAMM</name>
<dbReference type="OrthoDB" id="9794326at2"/>
<comment type="function">
    <text evidence="1">Allows the formation of correctly charged Asn-tRNA(Asn) or Gln-tRNA(Gln) through the transamidation of misacylated Asp-tRNA(Asn) or Glu-tRNA(Gln) in organisms which lack either or both of asparaginyl-tRNA or glutaminyl-tRNA synthetases. The reaction takes place in the presence of glutamine and ATP through an activated phospho-Asp-tRNA(Asn) or phospho-Glu-tRNA(Gln).</text>
</comment>
<dbReference type="EMBL" id="SRIO01000005">
    <property type="protein sequence ID" value="TFZ83103.1"/>
    <property type="molecule type" value="Genomic_DNA"/>
</dbReference>
<keyword evidence="1" id="KW-0648">Protein biosynthesis</keyword>